<dbReference type="PANTHER" id="PTHR10694:SF129">
    <property type="entry name" value="LYSINE-SPECIFIC DEMETHYLASE 4B-RELATED"/>
    <property type="match status" value="1"/>
</dbReference>
<evidence type="ECO:0000313" key="2">
    <source>
        <dbReference type="EnsemblMetazoa" id="XP_029341377.1"/>
    </source>
</evidence>
<dbReference type="GO" id="GO:0032454">
    <property type="term" value="F:histone H3K9 demethylase activity"/>
    <property type="evidence" value="ECO:0007669"/>
    <property type="project" value="TreeGrafter"/>
</dbReference>
<dbReference type="AlphaFoldDB" id="A0A8R2NJQ1"/>
<dbReference type="SMART" id="SM00558">
    <property type="entry name" value="JmjC"/>
    <property type="match status" value="1"/>
</dbReference>
<dbReference type="RefSeq" id="XP_029341377.1">
    <property type="nucleotide sequence ID" value="XM_029485517.1"/>
</dbReference>
<evidence type="ECO:0000259" key="1">
    <source>
        <dbReference type="PROSITE" id="PS51184"/>
    </source>
</evidence>
<dbReference type="GO" id="GO:0000785">
    <property type="term" value="C:chromatin"/>
    <property type="evidence" value="ECO:0007669"/>
    <property type="project" value="TreeGrafter"/>
</dbReference>
<evidence type="ECO:0000313" key="3">
    <source>
        <dbReference type="Proteomes" id="UP000007819"/>
    </source>
</evidence>
<dbReference type="KEGG" id="api:100568940"/>
<dbReference type="Proteomes" id="UP000007819">
    <property type="component" value="Chromosome X"/>
</dbReference>
<dbReference type="PROSITE" id="PS51184">
    <property type="entry name" value="JMJC"/>
    <property type="match status" value="1"/>
</dbReference>
<dbReference type="SUPFAM" id="SSF51197">
    <property type="entry name" value="Clavaminate synthase-like"/>
    <property type="match status" value="2"/>
</dbReference>
<dbReference type="GO" id="GO:0005634">
    <property type="term" value="C:nucleus"/>
    <property type="evidence" value="ECO:0007669"/>
    <property type="project" value="TreeGrafter"/>
</dbReference>
<dbReference type="Pfam" id="PF02373">
    <property type="entry name" value="JmjC"/>
    <property type="match status" value="2"/>
</dbReference>
<dbReference type="InterPro" id="IPR003347">
    <property type="entry name" value="JmjC_dom"/>
</dbReference>
<dbReference type="PANTHER" id="PTHR10694">
    <property type="entry name" value="LYSINE-SPECIFIC DEMETHYLASE"/>
    <property type="match status" value="1"/>
</dbReference>
<name>A0A8R2NJQ1_ACYPI</name>
<protein>
    <recommendedName>
        <fullName evidence="1">JmjC domain-containing protein</fullName>
    </recommendedName>
</protein>
<proteinExistence type="predicted"/>
<dbReference type="EnsemblMetazoa" id="XM_029485517.1">
    <property type="protein sequence ID" value="XP_029341377.1"/>
    <property type="gene ID" value="LOC100568940"/>
</dbReference>
<reference evidence="3" key="1">
    <citation type="submission" date="2010-06" db="EMBL/GenBank/DDBJ databases">
        <authorList>
            <person name="Jiang H."/>
            <person name="Abraham K."/>
            <person name="Ali S."/>
            <person name="Alsbrooks S.L."/>
            <person name="Anim B.N."/>
            <person name="Anosike U.S."/>
            <person name="Attaway T."/>
            <person name="Bandaranaike D.P."/>
            <person name="Battles P.K."/>
            <person name="Bell S.N."/>
            <person name="Bell A.V."/>
            <person name="Beltran B."/>
            <person name="Bickham C."/>
            <person name="Bustamante Y."/>
            <person name="Caleb T."/>
            <person name="Canada A."/>
            <person name="Cardenas V."/>
            <person name="Carter K."/>
            <person name="Chacko J."/>
            <person name="Chandrabose M.N."/>
            <person name="Chavez D."/>
            <person name="Chavez A."/>
            <person name="Chen L."/>
            <person name="Chu H.-S."/>
            <person name="Claassen K.J."/>
            <person name="Cockrell R."/>
            <person name="Collins M."/>
            <person name="Cooper J.A."/>
            <person name="Cree A."/>
            <person name="Curry S.M."/>
            <person name="Da Y."/>
            <person name="Dao M.D."/>
            <person name="Das B."/>
            <person name="Davila M.-L."/>
            <person name="Davy-Carroll L."/>
            <person name="Denson S."/>
            <person name="Dinh H."/>
            <person name="Ebong V.E."/>
            <person name="Edwards J.R."/>
            <person name="Egan A."/>
            <person name="El-Daye J."/>
            <person name="Escobedo L."/>
            <person name="Fernandez S."/>
            <person name="Fernando P.R."/>
            <person name="Flagg N."/>
            <person name="Forbes L.D."/>
            <person name="Fowler R.G."/>
            <person name="Fu Q."/>
            <person name="Gabisi R.A."/>
            <person name="Ganer J."/>
            <person name="Garbino Pronczuk A."/>
            <person name="Garcia R.M."/>
            <person name="Garner T."/>
            <person name="Garrett T.E."/>
            <person name="Gonzalez D.A."/>
            <person name="Hamid H."/>
            <person name="Hawkins E.S."/>
            <person name="Hirani K."/>
            <person name="Hogues M.E."/>
            <person name="Hollins B."/>
            <person name="Hsiao C.-H."/>
            <person name="Jabil R."/>
            <person name="James M.L."/>
            <person name="Jhangiani S.N."/>
            <person name="Johnson B."/>
            <person name="Johnson Q."/>
            <person name="Joshi V."/>
            <person name="Kalu J.B."/>
            <person name="Kam C."/>
            <person name="Kashfia A."/>
            <person name="Keebler J."/>
            <person name="Kisamo H."/>
            <person name="Kovar C.L."/>
            <person name="Lago L.A."/>
            <person name="Lai C.-Y."/>
            <person name="Laidlaw J."/>
            <person name="Lara F."/>
            <person name="Le T.-K."/>
            <person name="Lee S.L."/>
            <person name="Legall F.H."/>
            <person name="Lemon S.J."/>
            <person name="Lewis L.R."/>
            <person name="Li B."/>
            <person name="Liu Y."/>
            <person name="Liu Y.-S."/>
            <person name="Lopez J."/>
            <person name="Lozado R.J."/>
            <person name="Lu J."/>
            <person name="Madu R.C."/>
            <person name="Maheshwari M."/>
            <person name="Maheshwari R."/>
            <person name="Malloy K."/>
            <person name="Martinez E."/>
            <person name="Mathew T."/>
            <person name="Mercado I.C."/>
            <person name="Mercado C."/>
            <person name="Meyer B."/>
            <person name="Montgomery K."/>
            <person name="Morgan M.B."/>
            <person name="Munidasa M."/>
            <person name="Nazareth L.V."/>
            <person name="Nelson J."/>
            <person name="Ng B.M."/>
            <person name="Nguyen N.B."/>
            <person name="Nguyen P.Q."/>
            <person name="Nguyen T."/>
            <person name="Obregon M."/>
            <person name="Okwuonu G.O."/>
            <person name="Onwere C.G."/>
            <person name="Orozco G."/>
            <person name="Parra A."/>
            <person name="Patel S."/>
            <person name="Patil S."/>
            <person name="Perez A."/>
            <person name="Perez Y."/>
            <person name="Pham C."/>
            <person name="Primus E.L."/>
            <person name="Pu L.-L."/>
            <person name="Puazo M."/>
            <person name="Qin X."/>
            <person name="Quiroz J.B."/>
            <person name="Reese J."/>
            <person name="Richards S."/>
            <person name="Rives C.M."/>
            <person name="Robberts R."/>
            <person name="Ruiz S.J."/>
            <person name="Ruiz M.J."/>
            <person name="Santibanez J."/>
            <person name="Schneider B.W."/>
            <person name="Sisson I."/>
            <person name="Smith M."/>
            <person name="Sodergren E."/>
            <person name="Song X.-Z."/>
            <person name="Song B.B."/>
            <person name="Summersgill H."/>
            <person name="Thelus R."/>
            <person name="Thornton R.D."/>
            <person name="Trejos Z.Y."/>
            <person name="Usmani K."/>
            <person name="Vattathil S."/>
            <person name="Villasana D."/>
            <person name="Walker D.L."/>
            <person name="Wang S."/>
            <person name="Wang K."/>
            <person name="White C.S."/>
            <person name="Williams A.C."/>
            <person name="Williamson J."/>
            <person name="Wilson K."/>
            <person name="Woghiren I.O."/>
            <person name="Woodworth J.R."/>
            <person name="Worley K.C."/>
            <person name="Wright R.A."/>
            <person name="Wu W."/>
            <person name="Young L."/>
            <person name="Zhang L."/>
            <person name="Zhang J."/>
            <person name="Zhu Y."/>
            <person name="Muzny D.M."/>
            <person name="Weinstock G."/>
            <person name="Gibbs R.A."/>
        </authorList>
    </citation>
    <scope>NUCLEOTIDE SEQUENCE [LARGE SCALE GENOMIC DNA]</scope>
    <source>
        <strain evidence="3">LSR1</strain>
    </source>
</reference>
<dbReference type="GO" id="GO:0010468">
    <property type="term" value="P:regulation of gene expression"/>
    <property type="evidence" value="ECO:0007669"/>
    <property type="project" value="TreeGrafter"/>
</dbReference>
<dbReference type="GeneID" id="100568940"/>
<accession>A0A8R2NJQ1</accession>
<sequence>MDLYSINCIHVGNRNALYSIPPEYGHEFELLANRFFPTKPANCPAFLRHKVTMISPNILEQNAIPYNKITQEKGEFIITFPFGYHSGFNYRFNMAEAIHFASPRWVEYSIPPEYGHEFELLANRFFPTKPANCPAFLRHKVTMISPNILEQNAIPYNKITQEKGEFIITFPFGYHSGFNYGFNMAETIHFASSPRWVEYGIKASLCHCRKDSVKICMDTFIKRI</sequence>
<reference evidence="2" key="2">
    <citation type="submission" date="2022-06" db="UniProtKB">
        <authorList>
            <consortium name="EnsemblMetazoa"/>
        </authorList>
    </citation>
    <scope>IDENTIFICATION</scope>
</reference>
<dbReference type="Gene3D" id="2.60.120.650">
    <property type="entry name" value="Cupin"/>
    <property type="match status" value="2"/>
</dbReference>
<dbReference type="GO" id="GO:0051864">
    <property type="term" value="F:histone H3K36 demethylase activity"/>
    <property type="evidence" value="ECO:0007669"/>
    <property type="project" value="TreeGrafter"/>
</dbReference>
<keyword evidence="3" id="KW-1185">Reference proteome</keyword>
<feature type="domain" description="JmjC" evidence="1">
    <location>
        <begin position="1"/>
        <end position="117"/>
    </location>
</feature>
<dbReference type="OrthoDB" id="9547406at2759"/>
<organism evidence="2 3">
    <name type="scientific">Acyrthosiphon pisum</name>
    <name type="common">Pea aphid</name>
    <dbReference type="NCBI Taxonomy" id="7029"/>
    <lineage>
        <taxon>Eukaryota</taxon>
        <taxon>Metazoa</taxon>
        <taxon>Ecdysozoa</taxon>
        <taxon>Arthropoda</taxon>
        <taxon>Hexapoda</taxon>
        <taxon>Insecta</taxon>
        <taxon>Pterygota</taxon>
        <taxon>Neoptera</taxon>
        <taxon>Paraneoptera</taxon>
        <taxon>Hemiptera</taxon>
        <taxon>Sternorrhyncha</taxon>
        <taxon>Aphidomorpha</taxon>
        <taxon>Aphidoidea</taxon>
        <taxon>Aphididae</taxon>
        <taxon>Macrosiphini</taxon>
        <taxon>Acyrthosiphon</taxon>
    </lineage>
</organism>